<proteinExistence type="predicted"/>
<keyword evidence="3" id="KW-1185">Reference proteome</keyword>
<dbReference type="PATRIC" id="fig|284581.3.peg.4617"/>
<dbReference type="InterPro" id="IPR024445">
    <property type="entry name" value="Tnp_ISXO2-like"/>
</dbReference>
<protein>
    <submittedName>
        <fullName evidence="2">Transposase</fullName>
    </submittedName>
</protein>
<dbReference type="Proteomes" id="UP000037558">
    <property type="component" value="Unassembled WGS sequence"/>
</dbReference>
<evidence type="ECO:0000259" key="1">
    <source>
        <dbReference type="SMART" id="SM01126"/>
    </source>
</evidence>
<dbReference type="RefSeq" id="WP_053400514.1">
    <property type="nucleotide sequence ID" value="NZ_LILC01000007.1"/>
</dbReference>
<name>A0A0M0LAC9_9BACI</name>
<dbReference type="PANTHER" id="PTHR33293:SF1">
    <property type="entry name" value="INSERTION ELEMENT IS1 1 PROTEIN INSB-RELATED"/>
    <property type="match status" value="1"/>
</dbReference>
<dbReference type="AlphaFoldDB" id="A0A0M0LAC9"/>
<sequence length="342" mass="40136">MSKAFNNLLKHIDGLSHTEKERIFQWVKRYVEPSSSVGGRLINEMRETRFNEGFECPHCASEHVVRFGKYNSRQRYRCKCCSKTFTDTTNTVLYRTRKGNEWITFVDCMFKGYSLRKSAEIVGVTWVTLFYWRHKLLSALKQLDFEQFEGIVEVDETYFLYSEKGKRGISDRKPRKRGGKSKHRGISHEQVCVLVARDRTKATVSKVACMGRVVKTKVDNMIGSKLSPENVLVTDAWRAYKTYAREKGIEHYRIKSNDGKHVIKGLYHIQNVNGLHSRMKQWLDRFKGVATKYLDNYLSWFLFIDSRSNESTKHNIKEFLLSSFVFEMTDTYDTLRLSKFNI</sequence>
<dbReference type="SMART" id="SM01126">
    <property type="entry name" value="DDE_Tnp_IS1595"/>
    <property type="match status" value="1"/>
</dbReference>
<dbReference type="PANTHER" id="PTHR33293">
    <property type="entry name" value="INSERTION ELEMENT IS1 1 PROTEIN INSB-RELATED"/>
    <property type="match status" value="1"/>
</dbReference>
<dbReference type="Pfam" id="PF12760">
    <property type="entry name" value="Zn_ribbon_IS1595"/>
    <property type="match status" value="1"/>
</dbReference>
<accession>A0A0M0LAC9</accession>
<gene>
    <name evidence="2" type="ORF">AMD01_06085</name>
</gene>
<reference evidence="3" key="1">
    <citation type="submission" date="2015-08" db="EMBL/GenBank/DDBJ databases">
        <title>Fjat-14210 dsm16467.</title>
        <authorList>
            <person name="Liu B."/>
            <person name="Wang J."/>
            <person name="Zhu Y."/>
            <person name="Liu G."/>
            <person name="Chen Q."/>
            <person name="Chen Z."/>
            <person name="Lan J."/>
            <person name="Che J."/>
            <person name="Ge C."/>
            <person name="Shi H."/>
            <person name="Pan Z."/>
            <person name="Liu X."/>
        </authorList>
    </citation>
    <scope>NUCLEOTIDE SEQUENCE [LARGE SCALE GENOMIC DNA]</scope>
    <source>
        <strain evidence="3">DSM 16467</strain>
    </source>
</reference>
<dbReference type="InterPro" id="IPR051354">
    <property type="entry name" value="Transposase_27_IS1"/>
</dbReference>
<feature type="domain" description="ISXO2-like transposase" evidence="1">
    <location>
        <begin position="147"/>
        <end position="309"/>
    </location>
</feature>
<dbReference type="InterPro" id="IPR024442">
    <property type="entry name" value="Transposase_Zn_ribbon"/>
</dbReference>
<comment type="caution">
    <text evidence="2">The sequence shown here is derived from an EMBL/GenBank/DDBJ whole genome shotgun (WGS) entry which is preliminary data.</text>
</comment>
<organism evidence="2 3">
    <name type="scientific">Priestia koreensis</name>
    <dbReference type="NCBI Taxonomy" id="284581"/>
    <lineage>
        <taxon>Bacteria</taxon>
        <taxon>Bacillati</taxon>
        <taxon>Bacillota</taxon>
        <taxon>Bacilli</taxon>
        <taxon>Bacillales</taxon>
        <taxon>Bacillaceae</taxon>
        <taxon>Priestia</taxon>
    </lineage>
</organism>
<dbReference type="NCBIfam" id="NF033547">
    <property type="entry name" value="transpos_IS1595"/>
    <property type="match status" value="1"/>
</dbReference>
<dbReference type="Pfam" id="PF12762">
    <property type="entry name" value="DDE_Tnp_IS1595"/>
    <property type="match status" value="1"/>
</dbReference>
<dbReference type="STRING" id="284581.AMD01_06085"/>
<evidence type="ECO:0000313" key="3">
    <source>
        <dbReference type="Proteomes" id="UP000037558"/>
    </source>
</evidence>
<dbReference type="OrthoDB" id="9802985at2"/>
<dbReference type="EMBL" id="LILC01000007">
    <property type="protein sequence ID" value="KOO47603.1"/>
    <property type="molecule type" value="Genomic_DNA"/>
</dbReference>
<evidence type="ECO:0000313" key="2">
    <source>
        <dbReference type="EMBL" id="KOO47603.1"/>
    </source>
</evidence>